<feature type="transmembrane region" description="Helical" evidence="6">
    <location>
        <begin position="85"/>
        <end position="104"/>
    </location>
</feature>
<dbReference type="PANTHER" id="PTHR23505">
    <property type="entry name" value="SPINSTER"/>
    <property type="match status" value="1"/>
</dbReference>
<accession>A0A6I6L9L7</accession>
<feature type="transmembrane region" description="Helical" evidence="6">
    <location>
        <begin position="235"/>
        <end position="257"/>
    </location>
</feature>
<dbReference type="InterPro" id="IPR011701">
    <property type="entry name" value="MFS"/>
</dbReference>
<comment type="subcellular location">
    <subcellularLocation>
        <location evidence="1">Membrane</location>
        <topology evidence="1">Multi-pass membrane protein</topology>
    </subcellularLocation>
</comment>
<dbReference type="InterPro" id="IPR020846">
    <property type="entry name" value="MFS_dom"/>
</dbReference>
<dbReference type="Proteomes" id="UP000428803">
    <property type="component" value="Chromosome"/>
</dbReference>
<dbReference type="AlphaFoldDB" id="A0A6I6L9L7"/>
<feature type="transmembrane region" description="Helical" evidence="6">
    <location>
        <begin position="335"/>
        <end position="356"/>
    </location>
</feature>
<dbReference type="Gene3D" id="1.20.1250.20">
    <property type="entry name" value="MFS general substrate transporter like domains"/>
    <property type="match status" value="1"/>
</dbReference>
<dbReference type="KEGG" id="slaa:EUU25_08955"/>
<feature type="transmembrane region" description="Helical" evidence="6">
    <location>
        <begin position="368"/>
        <end position="391"/>
    </location>
</feature>
<feature type="transmembrane region" description="Helical" evidence="6">
    <location>
        <begin position="277"/>
        <end position="298"/>
    </location>
</feature>
<feature type="transmembrane region" description="Helical" evidence="6">
    <location>
        <begin position="310"/>
        <end position="329"/>
    </location>
</feature>
<dbReference type="GO" id="GO:0022857">
    <property type="term" value="F:transmembrane transporter activity"/>
    <property type="evidence" value="ECO:0007669"/>
    <property type="project" value="InterPro"/>
</dbReference>
<evidence type="ECO:0000256" key="5">
    <source>
        <dbReference type="ARBA" id="ARBA00023136"/>
    </source>
</evidence>
<dbReference type="PANTHER" id="PTHR23505:SF79">
    <property type="entry name" value="PROTEIN SPINSTER"/>
    <property type="match status" value="1"/>
</dbReference>
<feature type="domain" description="Major facilitator superfamily (MFS) profile" evidence="7">
    <location>
        <begin position="18"/>
        <end position="432"/>
    </location>
</feature>
<dbReference type="EMBL" id="CP035733">
    <property type="protein sequence ID" value="QGY80736.1"/>
    <property type="molecule type" value="Genomic_DNA"/>
</dbReference>
<reference evidence="9" key="1">
    <citation type="submission" date="2019-01" db="EMBL/GenBank/DDBJ databases">
        <title>Sphingorhabdus lacus sp.nov., isolated from an oligotrophic freshwater lake.</title>
        <authorList>
            <person name="Park M."/>
        </authorList>
    </citation>
    <scope>NUCLEOTIDE SEQUENCE [LARGE SCALE GENOMIC DNA]</scope>
    <source>
        <strain evidence="9">IMCC1753</strain>
    </source>
</reference>
<feature type="transmembrane region" description="Helical" evidence="6">
    <location>
        <begin position="110"/>
        <end position="132"/>
    </location>
</feature>
<dbReference type="Pfam" id="PF07690">
    <property type="entry name" value="MFS_1"/>
    <property type="match status" value="1"/>
</dbReference>
<dbReference type="GO" id="GO:0016020">
    <property type="term" value="C:membrane"/>
    <property type="evidence" value="ECO:0007669"/>
    <property type="project" value="UniProtKB-SubCell"/>
</dbReference>
<feature type="transmembrane region" description="Helical" evidence="6">
    <location>
        <begin position="186"/>
        <end position="205"/>
    </location>
</feature>
<keyword evidence="5 6" id="KW-0472">Membrane</keyword>
<evidence type="ECO:0000256" key="4">
    <source>
        <dbReference type="ARBA" id="ARBA00022989"/>
    </source>
</evidence>
<feature type="transmembrane region" description="Helical" evidence="6">
    <location>
        <begin position="12"/>
        <end position="32"/>
    </location>
</feature>
<dbReference type="SUPFAM" id="SSF103473">
    <property type="entry name" value="MFS general substrate transporter"/>
    <property type="match status" value="1"/>
</dbReference>
<feature type="transmembrane region" description="Helical" evidence="6">
    <location>
        <begin position="403"/>
        <end position="426"/>
    </location>
</feature>
<organism evidence="8 9">
    <name type="scientific">Sphingorhabdus lacus</name>
    <dbReference type="NCBI Taxonomy" id="392610"/>
    <lineage>
        <taxon>Bacteria</taxon>
        <taxon>Pseudomonadati</taxon>
        <taxon>Pseudomonadota</taxon>
        <taxon>Alphaproteobacteria</taxon>
        <taxon>Sphingomonadales</taxon>
        <taxon>Sphingomonadaceae</taxon>
        <taxon>Sphingorhabdus</taxon>
    </lineage>
</organism>
<evidence type="ECO:0000256" key="2">
    <source>
        <dbReference type="ARBA" id="ARBA00022448"/>
    </source>
</evidence>
<keyword evidence="4 6" id="KW-1133">Transmembrane helix</keyword>
<gene>
    <name evidence="8" type="ORF">EUU25_08955</name>
</gene>
<feature type="transmembrane region" description="Helical" evidence="6">
    <location>
        <begin position="144"/>
        <end position="166"/>
    </location>
</feature>
<name>A0A6I6L9L7_9SPHN</name>
<evidence type="ECO:0000313" key="8">
    <source>
        <dbReference type="EMBL" id="QGY80736.1"/>
    </source>
</evidence>
<dbReference type="InterPro" id="IPR036259">
    <property type="entry name" value="MFS_trans_sf"/>
</dbReference>
<keyword evidence="3 6" id="KW-0812">Transmembrane</keyword>
<dbReference type="InterPro" id="IPR044770">
    <property type="entry name" value="MFS_spinster-like"/>
</dbReference>
<evidence type="ECO:0000256" key="3">
    <source>
        <dbReference type="ARBA" id="ARBA00022692"/>
    </source>
</evidence>
<evidence type="ECO:0000256" key="1">
    <source>
        <dbReference type="ARBA" id="ARBA00004141"/>
    </source>
</evidence>
<dbReference type="OrthoDB" id="7187764at2"/>
<proteinExistence type="predicted"/>
<dbReference type="RefSeq" id="WP_158900247.1">
    <property type="nucleotide sequence ID" value="NZ_CP035733.1"/>
</dbReference>
<evidence type="ECO:0000259" key="7">
    <source>
        <dbReference type="PROSITE" id="PS50850"/>
    </source>
</evidence>
<keyword evidence="9" id="KW-1185">Reference proteome</keyword>
<evidence type="ECO:0000313" key="9">
    <source>
        <dbReference type="Proteomes" id="UP000428803"/>
    </source>
</evidence>
<sequence>MQPSSSGSSGSEISAWFGVAVLMFISVVAILDRQILNLLVDPIRTELALTDIQIGVLQGPAFMVFYTLFGFPLGWMVDRMHRLRLLAAGIALWTAGTIACGLADSYEALIVARAVVGMGEAVASPASISLIADYFRPERRAVATSVYGTAAMFGTGLALVGGGLLLSLSEIIGPLQIASLPPIEGWRFAFVACGLPGILGVLLALSAREPPRRLETYALDGKAGLANFLFSARKWILSHFSAVCLVAIMSFAFMNWLPSYLIRGYGWQPANVGLLTGIQFLLLGPLGILAGGFIVRRMQQKGVSDAAARVLRLGAILIALSLASMAAPWSSNTVLLPLSLAVLFVSMLPTISLLAIQQATPGELRGRMAAIYFITTNLVGYSLGPIITAALNERLFTQSGQLGYSLGLVGIVLGPLAALLFSLSLTHFRKIVEPNRDEGLHRRATSE</sequence>
<evidence type="ECO:0000256" key="6">
    <source>
        <dbReference type="SAM" id="Phobius"/>
    </source>
</evidence>
<protein>
    <submittedName>
        <fullName evidence="8">MFS transporter</fullName>
    </submittedName>
</protein>
<dbReference type="PROSITE" id="PS50850">
    <property type="entry name" value="MFS"/>
    <property type="match status" value="1"/>
</dbReference>
<keyword evidence="2" id="KW-0813">Transport</keyword>
<feature type="transmembrane region" description="Helical" evidence="6">
    <location>
        <begin position="52"/>
        <end position="73"/>
    </location>
</feature>